<dbReference type="InterPro" id="IPR003779">
    <property type="entry name" value="CMD-like"/>
</dbReference>
<keyword evidence="3" id="KW-1185">Reference proteome</keyword>
<organism evidence="2 3">
    <name type="scientific">Ricinus communis</name>
    <name type="common">Castor bean</name>
    <dbReference type="NCBI Taxonomy" id="3988"/>
    <lineage>
        <taxon>Eukaryota</taxon>
        <taxon>Viridiplantae</taxon>
        <taxon>Streptophyta</taxon>
        <taxon>Embryophyta</taxon>
        <taxon>Tracheophyta</taxon>
        <taxon>Spermatophyta</taxon>
        <taxon>Magnoliopsida</taxon>
        <taxon>eudicotyledons</taxon>
        <taxon>Gunneridae</taxon>
        <taxon>Pentapetalae</taxon>
        <taxon>rosids</taxon>
        <taxon>fabids</taxon>
        <taxon>Malpighiales</taxon>
        <taxon>Euphorbiaceae</taxon>
        <taxon>Acalyphoideae</taxon>
        <taxon>Acalypheae</taxon>
        <taxon>Ricinus</taxon>
    </lineage>
</organism>
<dbReference type="EMBL" id="EQ984048">
    <property type="protein sequence ID" value="EEF23955.1"/>
    <property type="molecule type" value="Genomic_DNA"/>
</dbReference>
<dbReference type="SUPFAM" id="SSF69118">
    <property type="entry name" value="AhpD-like"/>
    <property type="match status" value="1"/>
</dbReference>
<dbReference type="Gene3D" id="1.20.1290.10">
    <property type="entry name" value="AhpD-like"/>
    <property type="match status" value="1"/>
</dbReference>
<feature type="domain" description="Carboxymuconolactone decarboxylase-like" evidence="1">
    <location>
        <begin position="23"/>
        <end position="94"/>
    </location>
</feature>
<dbReference type="AlphaFoldDB" id="B9TJK8"/>
<dbReference type="InterPro" id="IPR004675">
    <property type="entry name" value="AhpD_core"/>
</dbReference>
<reference evidence="3" key="1">
    <citation type="journal article" date="2010" name="Nat. Biotechnol.">
        <title>Draft genome sequence of the oilseed species Ricinus communis.</title>
        <authorList>
            <person name="Chan A.P."/>
            <person name="Crabtree J."/>
            <person name="Zhao Q."/>
            <person name="Lorenzi H."/>
            <person name="Orvis J."/>
            <person name="Puiu D."/>
            <person name="Melake-Berhan A."/>
            <person name="Jones K.M."/>
            <person name="Redman J."/>
            <person name="Chen G."/>
            <person name="Cahoon E.B."/>
            <person name="Gedil M."/>
            <person name="Stanke M."/>
            <person name="Haas B.J."/>
            <person name="Wortman J.R."/>
            <person name="Fraser-Liggett C.M."/>
            <person name="Ravel J."/>
            <person name="Rabinowicz P.D."/>
        </authorList>
    </citation>
    <scope>NUCLEOTIDE SEQUENCE [LARGE SCALE GENOMIC DNA]</scope>
    <source>
        <strain evidence="3">cv. Hale</strain>
    </source>
</reference>
<sequence>MHGLRLPYFRLAADAYKTLYSLSDLLGHGKLDKTLLELVYLRVSQMNGCAFCLDMHATALRGLGEDSQRLDTVAGWRECGFFSDAERAALDWAETLTRIGDGAPSDAQFDTLKRHFEDAQIAELSFAIATINAWNRIAISMGQPVERRAA</sequence>
<dbReference type="Pfam" id="PF02627">
    <property type="entry name" value="CMD"/>
    <property type="match status" value="1"/>
</dbReference>
<evidence type="ECO:0000313" key="3">
    <source>
        <dbReference type="Proteomes" id="UP000008311"/>
    </source>
</evidence>
<dbReference type="GO" id="GO:0051920">
    <property type="term" value="F:peroxiredoxin activity"/>
    <property type="evidence" value="ECO:0007669"/>
    <property type="project" value="InterPro"/>
</dbReference>
<protein>
    <recommendedName>
        <fullName evidence="1">Carboxymuconolactone decarboxylase-like domain-containing protein</fullName>
    </recommendedName>
</protein>
<dbReference type="Proteomes" id="UP000008311">
    <property type="component" value="Unassembled WGS sequence"/>
</dbReference>
<evidence type="ECO:0000313" key="2">
    <source>
        <dbReference type="EMBL" id="EEF23955.1"/>
    </source>
</evidence>
<dbReference type="NCBIfam" id="TIGR00778">
    <property type="entry name" value="ahpD_dom"/>
    <property type="match status" value="1"/>
</dbReference>
<dbReference type="InParanoid" id="B9TJK8"/>
<gene>
    <name evidence="2" type="ORF">RCOM_1973240</name>
</gene>
<dbReference type="InterPro" id="IPR029032">
    <property type="entry name" value="AhpD-like"/>
</dbReference>
<name>B9TJK8_RICCO</name>
<dbReference type="PANTHER" id="PTHR34846:SF10">
    <property type="entry name" value="CYTOPLASMIC PROTEIN"/>
    <property type="match status" value="1"/>
</dbReference>
<accession>B9TJK8</accession>
<proteinExistence type="predicted"/>
<dbReference type="PANTHER" id="PTHR34846">
    <property type="entry name" value="4-CARBOXYMUCONOLACTONE DECARBOXYLASE FAMILY PROTEIN (AFU_ORTHOLOGUE AFUA_6G11590)"/>
    <property type="match status" value="1"/>
</dbReference>
<evidence type="ECO:0000259" key="1">
    <source>
        <dbReference type="Pfam" id="PF02627"/>
    </source>
</evidence>